<dbReference type="EMBL" id="PEYW01000006">
    <property type="protein sequence ID" value="PIS21092.1"/>
    <property type="molecule type" value="Genomic_DNA"/>
</dbReference>
<dbReference type="Gene3D" id="1.10.940.10">
    <property type="entry name" value="NusB-like"/>
    <property type="match status" value="1"/>
</dbReference>
<dbReference type="PANTHER" id="PTHR11078">
    <property type="entry name" value="N UTILIZATION SUBSTANCE PROTEIN B-RELATED"/>
    <property type="match status" value="1"/>
</dbReference>
<keyword evidence="4 6" id="KW-0805">Transcription regulation</keyword>
<evidence type="ECO:0000256" key="1">
    <source>
        <dbReference type="ARBA" id="ARBA00005952"/>
    </source>
</evidence>
<dbReference type="Proteomes" id="UP000231414">
    <property type="component" value="Unassembled WGS sequence"/>
</dbReference>
<sequence>MPKNYDPRHQSRRLALAILFAHNNPLGEKDFNVLRAQAEEGLEVENEKIDAERLKTIVDGVLDNQDLIDDIIRNTAPDWPLEQINTVDLICLRIAVYELVISQDTPYKVGINEAIELAKEFGGETSGKFVNGVLGTIVQVIIPQEFA</sequence>
<gene>
    <name evidence="6 8" type="primary">nusB</name>
    <name evidence="8" type="ORF">COT52_00490</name>
</gene>
<dbReference type="GO" id="GO:0005829">
    <property type="term" value="C:cytosol"/>
    <property type="evidence" value="ECO:0007669"/>
    <property type="project" value="TreeGrafter"/>
</dbReference>
<evidence type="ECO:0000313" key="9">
    <source>
        <dbReference type="Proteomes" id="UP000231414"/>
    </source>
</evidence>
<proteinExistence type="inferred from homology"/>
<dbReference type="InterPro" id="IPR006027">
    <property type="entry name" value="NusB_RsmB_TIM44"/>
</dbReference>
<dbReference type="Pfam" id="PF01029">
    <property type="entry name" value="NusB"/>
    <property type="match status" value="1"/>
</dbReference>
<organism evidence="8 9">
    <name type="scientific">candidate division WWE3 bacterium CG08_land_8_20_14_0_20_43_13</name>
    <dbReference type="NCBI Taxonomy" id="1975087"/>
    <lineage>
        <taxon>Bacteria</taxon>
        <taxon>Katanobacteria</taxon>
    </lineage>
</organism>
<dbReference type="GO" id="GO:0003723">
    <property type="term" value="F:RNA binding"/>
    <property type="evidence" value="ECO:0007669"/>
    <property type="project" value="UniProtKB-UniRule"/>
</dbReference>
<dbReference type="InterPro" id="IPR011605">
    <property type="entry name" value="NusB_fam"/>
</dbReference>
<dbReference type="InterPro" id="IPR035926">
    <property type="entry name" value="NusB-like_sf"/>
</dbReference>
<evidence type="ECO:0000259" key="7">
    <source>
        <dbReference type="Pfam" id="PF01029"/>
    </source>
</evidence>
<keyword evidence="3 6" id="KW-0694">RNA-binding</keyword>
<evidence type="ECO:0000256" key="5">
    <source>
        <dbReference type="ARBA" id="ARBA00023163"/>
    </source>
</evidence>
<dbReference type="GO" id="GO:0006353">
    <property type="term" value="P:DNA-templated transcription termination"/>
    <property type="evidence" value="ECO:0007669"/>
    <property type="project" value="UniProtKB-UniRule"/>
</dbReference>
<dbReference type="AlphaFoldDB" id="A0A2H0X862"/>
<evidence type="ECO:0000313" key="8">
    <source>
        <dbReference type="EMBL" id="PIS21092.1"/>
    </source>
</evidence>
<dbReference type="SUPFAM" id="SSF48013">
    <property type="entry name" value="NusB-like"/>
    <property type="match status" value="1"/>
</dbReference>
<dbReference type="PANTHER" id="PTHR11078:SF3">
    <property type="entry name" value="ANTITERMINATION NUSB DOMAIN-CONTAINING PROTEIN"/>
    <property type="match status" value="1"/>
</dbReference>
<reference evidence="9" key="1">
    <citation type="submission" date="2017-09" db="EMBL/GenBank/DDBJ databases">
        <title>Depth-based differentiation of microbial function through sediment-hosted aquifers and enrichment of novel symbionts in the deep terrestrial subsurface.</title>
        <authorList>
            <person name="Probst A.J."/>
            <person name="Ladd B."/>
            <person name="Jarett J.K."/>
            <person name="Geller-Mcgrath D.E."/>
            <person name="Sieber C.M.K."/>
            <person name="Emerson J.B."/>
            <person name="Anantharaman K."/>
            <person name="Thomas B.C."/>
            <person name="Malmstrom R."/>
            <person name="Stieglmeier M."/>
            <person name="Klingl A."/>
            <person name="Woyke T."/>
            <person name="Ryan C.M."/>
            <person name="Banfield J.F."/>
        </authorList>
    </citation>
    <scope>NUCLEOTIDE SEQUENCE [LARGE SCALE GENOMIC DNA]</scope>
</reference>
<dbReference type="HAMAP" id="MF_00073">
    <property type="entry name" value="NusB"/>
    <property type="match status" value="1"/>
</dbReference>
<evidence type="ECO:0000256" key="4">
    <source>
        <dbReference type="ARBA" id="ARBA00023015"/>
    </source>
</evidence>
<comment type="similarity">
    <text evidence="1 6">Belongs to the NusB family.</text>
</comment>
<protein>
    <recommendedName>
        <fullName evidence="6">Transcription antitermination protein NusB</fullName>
    </recommendedName>
    <alternativeName>
        <fullName evidence="6">Antitermination factor NusB</fullName>
    </alternativeName>
</protein>
<comment type="function">
    <text evidence="6">Involved in transcription antitermination. Required for transcription of ribosomal RNA (rRNA) genes. Binds specifically to the boxA antiterminator sequence of the ribosomal RNA (rrn) operons.</text>
</comment>
<name>A0A2H0X862_UNCKA</name>
<keyword evidence="2 6" id="KW-0889">Transcription antitermination</keyword>
<dbReference type="NCBIfam" id="TIGR01951">
    <property type="entry name" value="nusB"/>
    <property type="match status" value="1"/>
</dbReference>
<feature type="domain" description="NusB/RsmB/TIM44" evidence="7">
    <location>
        <begin position="9"/>
        <end position="138"/>
    </location>
</feature>
<keyword evidence="5 6" id="KW-0804">Transcription</keyword>
<comment type="caution">
    <text evidence="8">The sequence shown here is derived from an EMBL/GenBank/DDBJ whole genome shotgun (WGS) entry which is preliminary data.</text>
</comment>
<evidence type="ECO:0000256" key="6">
    <source>
        <dbReference type="HAMAP-Rule" id="MF_00073"/>
    </source>
</evidence>
<evidence type="ECO:0000256" key="3">
    <source>
        <dbReference type="ARBA" id="ARBA00022884"/>
    </source>
</evidence>
<evidence type="ECO:0000256" key="2">
    <source>
        <dbReference type="ARBA" id="ARBA00022814"/>
    </source>
</evidence>
<accession>A0A2H0X862</accession>
<dbReference type="GO" id="GO:0031564">
    <property type="term" value="P:transcription antitermination"/>
    <property type="evidence" value="ECO:0007669"/>
    <property type="project" value="UniProtKB-KW"/>
</dbReference>